<dbReference type="Pfam" id="PF12706">
    <property type="entry name" value="Lactamase_B_2"/>
    <property type="match status" value="1"/>
</dbReference>
<dbReference type="CDD" id="cd16279">
    <property type="entry name" value="metallo-hydrolase-like_MBL-fold"/>
    <property type="match status" value="1"/>
</dbReference>
<protein>
    <submittedName>
        <fullName evidence="1">MBL fold metallo-hydrolase</fullName>
    </submittedName>
</protein>
<dbReference type="KEGG" id="ccot:CCAX7_56980"/>
<dbReference type="PANTHER" id="PTHR42663:SF6">
    <property type="entry name" value="HYDROLASE C777.06C-RELATED"/>
    <property type="match status" value="1"/>
</dbReference>
<organism evidence="1 2">
    <name type="scientific">Capsulimonas corticalis</name>
    <dbReference type="NCBI Taxonomy" id="2219043"/>
    <lineage>
        <taxon>Bacteria</taxon>
        <taxon>Bacillati</taxon>
        <taxon>Armatimonadota</taxon>
        <taxon>Armatimonadia</taxon>
        <taxon>Capsulimonadales</taxon>
        <taxon>Capsulimonadaceae</taxon>
        <taxon>Capsulimonas</taxon>
    </lineage>
</organism>
<gene>
    <name evidence="1" type="ORF">CCAX7_56980</name>
</gene>
<dbReference type="EMBL" id="AP025739">
    <property type="protein sequence ID" value="BDI33647.1"/>
    <property type="molecule type" value="Genomic_DNA"/>
</dbReference>
<dbReference type="OrthoDB" id="9781189at2"/>
<dbReference type="PANTHER" id="PTHR42663">
    <property type="entry name" value="HYDROLASE C777.06C-RELATED-RELATED"/>
    <property type="match status" value="1"/>
</dbReference>
<dbReference type="SUPFAM" id="SSF56281">
    <property type="entry name" value="Metallo-hydrolase/oxidoreductase"/>
    <property type="match status" value="1"/>
</dbReference>
<accession>A0A402D0C4</accession>
<keyword evidence="2" id="KW-1185">Reference proteome</keyword>
<name>A0A402D0C4_9BACT</name>
<dbReference type="AlphaFoldDB" id="A0A402D0C4"/>
<evidence type="ECO:0000313" key="1">
    <source>
        <dbReference type="EMBL" id="BDI33647.1"/>
    </source>
</evidence>
<reference evidence="1 2" key="1">
    <citation type="journal article" date="2019" name="Int. J. Syst. Evol. Microbiol.">
        <title>Capsulimonas corticalis gen. nov., sp. nov., an aerobic capsulated bacterium, of a novel bacterial order, Capsulimonadales ord. nov., of the class Armatimonadia of the phylum Armatimonadetes.</title>
        <authorList>
            <person name="Li J."/>
            <person name="Kudo C."/>
            <person name="Tonouchi A."/>
        </authorList>
    </citation>
    <scope>NUCLEOTIDE SEQUENCE [LARGE SCALE GENOMIC DNA]</scope>
    <source>
        <strain evidence="1 2">AX-7</strain>
    </source>
</reference>
<dbReference type="InterPro" id="IPR036866">
    <property type="entry name" value="RibonucZ/Hydroxyglut_hydro"/>
</dbReference>
<dbReference type="Gene3D" id="3.60.15.10">
    <property type="entry name" value="Ribonuclease Z/Hydroxyacylglutathione hydrolase-like"/>
    <property type="match status" value="1"/>
</dbReference>
<dbReference type="SMART" id="SM00849">
    <property type="entry name" value="Lactamase_B"/>
    <property type="match status" value="1"/>
</dbReference>
<dbReference type="RefSeq" id="WP_119323023.1">
    <property type="nucleotide sequence ID" value="NZ_AP025739.1"/>
</dbReference>
<proteinExistence type="predicted"/>
<dbReference type="Proteomes" id="UP000287394">
    <property type="component" value="Chromosome"/>
</dbReference>
<evidence type="ECO:0000313" key="2">
    <source>
        <dbReference type="Proteomes" id="UP000287394"/>
    </source>
</evidence>
<dbReference type="InterPro" id="IPR001279">
    <property type="entry name" value="Metallo-B-lactamas"/>
</dbReference>
<sequence length="259" mass="28636">MRVTVLGSGTSHGVPVIGCDCAVCTSPDPKNKRLRPSIVVATDSGENLLVDTPPEMRIALLANPMSRLDAILYTHSHADHIFGLDDIRVFNYRQTKAIPIYAETSVLDDIQRIYEYIFKMTPVGGGKPQVELHTLTPAEGLTLGGLSVLPLRVFHGRLPILAYKFGAKFAYVTDVSAIPEETWPHLMDLDLLMLDAVRREPHETHFHLDAALEVVAKLRPKRTLLTHLSHDYDHCATNAQLPDGVELAFDGQTIELSSL</sequence>